<evidence type="ECO:0000313" key="2">
    <source>
        <dbReference type="EMBL" id="RHA78050.1"/>
    </source>
</evidence>
<dbReference type="EMBL" id="QSFT01000004">
    <property type="protein sequence ID" value="RHA78050.1"/>
    <property type="molecule type" value="Genomic_DNA"/>
</dbReference>
<dbReference type="Gene3D" id="3.60.21.10">
    <property type="match status" value="1"/>
</dbReference>
<dbReference type="AlphaFoldDB" id="A0A413T3K6"/>
<dbReference type="Pfam" id="PF00149">
    <property type="entry name" value="Metallophos"/>
    <property type="match status" value="1"/>
</dbReference>
<reference evidence="2 3" key="1">
    <citation type="submission" date="2018-08" db="EMBL/GenBank/DDBJ databases">
        <title>A genome reference for cultivated species of the human gut microbiota.</title>
        <authorList>
            <person name="Zou Y."/>
            <person name="Xue W."/>
            <person name="Luo G."/>
        </authorList>
    </citation>
    <scope>NUCLEOTIDE SEQUENCE [LARGE SCALE GENOMIC DNA]</scope>
    <source>
        <strain evidence="2 3">AM42-38</strain>
    </source>
</reference>
<dbReference type="SUPFAM" id="SSF56300">
    <property type="entry name" value="Metallo-dependent phosphatases"/>
    <property type="match status" value="1"/>
</dbReference>
<protein>
    <submittedName>
        <fullName evidence="2">Serine/threonine protein phosphatase</fullName>
    </submittedName>
</protein>
<organism evidence="2 3">
    <name type="scientific">Phocaeicola coprophilus</name>
    <dbReference type="NCBI Taxonomy" id="387090"/>
    <lineage>
        <taxon>Bacteria</taxon>
        <taxon>Pseudomonadati</taxon>
        <taxon>Bacteroidota</taxon>
        <taxon>Bacteroidia</taxon>
        <taxon>Bacteroidales</taxon>
        <taxon>Bacteroidaceae</taxon>
        <taxon>Phocaeicola</taxon>
    </lineage>
</organism>
<dbReference type="RefSeq" id="WP_118400017.1">
    <property type="nucleotide sequence ID" value="NZ_CABJGD010000004.1"/>
</dbReference>
<proteinExistence type="predicted"/>
<sequence>MNNTDYKIYEFPECESIVISGDIHGDFNLLVNKMCVQYSMENTLLIVAGDCGFGFENRGYYENIVKKNAKRMNNNNNWILFVRGNHDNPAYYDGCTFKHKRFISIPDYSIVKACEHTLLCIGGAISIDRSYRLNAWEQLQKKHHKSSHDLSKGIYERNYYWPDEKPIFNAELLDKITAEQTIDTVITHTSPSFCELQNKNGLYRWTNNDTQLLVDVQQERETMDSIYHMLKEKQNITHWCYGHFHQSWHNNIDGILFKMLDIMEFYEIK</sequence>
<dbReference type="Proteomes" id="UP000283855">
    <property type="component" value="Unassembled WGS sequence"/>
</dbReference>
<evidence type="ECO:0000313" key="3">
    <source>
        <dbReference type="Proteomes" id="UP000283855"/>
    </source>
</evidence>
<evidence type="ECO:0000259" key="1">
    <source>
        <dbReference type="Pfam" id="PF00149"/>
    </source>
</evidence>
<gene>
    <name evidence="2" type="ORF">DW921_03345</name>
</gene>
<comment type="caution">
    <text evidence="2">The sequence shown here is derived from an EMBL/GenBank/DDBJ whole genome shotgun (WGS) entry which is preliminary data.</text>
</comment>
<name>A0A413T3K6_9BACT</name>
<accession>A0A413T3K6</accession>
<dbReference type="InterPro" id="IPR004843">
    <property type="entry name" value="Calcineurin-like_PHP"/>
</dbReference>
<dbReference type="CDD" id="cd00838">
    <property type="entry name" value="MPP_superfamily"/>
    <property type="match status" value="1"/>
</dbReference>
<dbReference type="InterPro" id="IPR029052">
    <property type="entry name" value="Metallo-depent_PP-like"/>
</dbReference>
<dbReference type="GO" id="GO:0016787">
    <property type="term" value="F:hydrolase activity"/>
    <property type="evidence" value="ECO:0007669"/>
    <property type="project" value="InterPro"/>
</dbReference>
<feature type="domain" description="Calcineurin-like phosphoesterase" evidence="1">
    <location>
        <begin position="17"/>
        <end position="246"/>
    </location>
</feature>